<dbReference type="AlphaFoldDB" id="A0A147BLT6"/>
<reference evidence="7" key="1">
    <citation type="journal article" date="2018" name="PLoS Negl. Trop. Dis.">
        <title>Sialome diversity of ticks revealed by RNAseq of single tick salivary glands.</title>
        <authorList>
            <person name="Perner J."/>
            <person name="Kropackova S."/>
            <person name="Kopacek P."/>
            <person name="Ribeiro J.M."/>
        </authorList>
    </citation>
    <scope>NUCLEOTIDE SEQUENCE</scope>
    <source>
        <strain evidence="7">Siblings of single egg batch collected in Ceske Budejovice</strain>
        <tissue evidence="7">Salivary glands</tissue>
    </source>
</reference>
<dbReference type="SUPFAM" id="SSF57667">
    <property type="entry name" value="beta-beta-alpha zinc fingers"/>
    <property type="match status" value="1"/>
</dbReference>
<evidence type="ECO:0000259" key="6">
    <source>
        <dbReference type="PROSITE" id="PS50157"/>
    </source>
</evidence>
<dbReference type="PROSITE" id="PS00028">
    <property type="entry name" value="ZINC_FINGER_C2H2_1"/>
    <property type="match status" value="2"/>
</dbReference>
<protein>
    <submittedName>
        <fullName evidence="7">Putative homeobox transcription factor sip1</fullName>
    </submittedName>
</protein>
<proteinExistence type="predicted"/>
<feature type="domain" description="C2H2-type" evidence="6">
    <location>
        <begin position="33"/>
        <end position="60"/>
    </location>
</feature>
<keyword evidence="4" id="KW-0862">Zinc</keyword>
<keyword evidence="7" id="KW-0238">DNA-binding</keyword>
<evidence type="ECO:0000256" key="4">
    <source>
        <dbReference type="ARBA" id="ARBA00022833"/>
    </source>
</evidence>
<evidence type="ECO:0000313" key="7">
    <source>
        <dbReference type="EMBL" id="JAR91757.1"/>
    </source>
</evidence>
<keyword evidence="3 5" id="KW-0863">Zinc-finger</keyword>
<dbReference type="InterPro" id="IPR013087">
    <property type="entry name" value="Znf_C2H2_type"/>
</dbReference>
<evidence type="ECO:0000256" key="2">
    <source>
        <dbReference type="ARBA" id="ARBA00022737"/>
    </source>
</evidence>
<name>A0A147BLT6_IXORI</name>
<feature type="domain" description="C2H2-type" evidence="6">
    <location>
        <begin position="61"/>
        <end position="88"/>
    </location>
</feature>
<dbReference type="PROSITE" id="PS50157">
    <property type="entry name" value="ZINC_FINGER_C2H2_2"/>
    <property type="match status" value="3"/>
</dbReference>
<accession>A0A147BLT6</accession>
<dbReference type="InterPro" id="IPR036236">
    <property type="entry name" value="Znf_C2H2_sf"/>
</dbReference>
<dbReference type="EMBL" id="GEGO01003647">
    <property type="protein sequence ID" value="JAR91757.1"/>
    <property type="molecule type" value="Transcribed_RNA"/>
</dbReference>
<evidence type="ECO:0000256" key="5">
    <source>
        <dbReference type="PROSITE-ProRule" id="PRU00042"/>
    </source>
</evidence>
<dbReference type="PANTHER" id="PTHR24379:SF121">
    <property type="entry name" value="C2H2-TYPE DOMAIN-CONTAINING PROTEIN"/>
    <property type="match status" value="1"/>
</dbReference>
<keyword evidence="7" id="KW-0371">Homeobox</keyword>
<dbReference type="PANTHER" id="PTHR24379">
    <property type="entry name" value="KRAB AND ZINC FINGER DOMAIN-CONTAINING"/>
    <property type="match status" value="1"/>
</dbReference>
<dbReference type="FunFam" id="3.30.160.60:FF:002343">
    <property type="entry name" value="Zinc finger protein 33A"/>
    <property type="match status" value="1"/>
</dbReference>
<dbReference type="GO" id="GO:0008270">
    <property type="term" value="F:zinc ion binding"/>
    <property type="evidence" value="ECO:0007669"/>
    <property type="project" value="UniProtKB-KW"/>
</dbReference>
<dbReference type="Gene3D" id="3.30.160.60">
    <property type="entry name" value="Classic Zinc Finger"/>
    <property type="match status" value="2"/>
</dbReference>
<dbReference type="GO" id="GO:0003677">
    <property type="term" value="F:DNA binding"/>
    <property type="evidence" value="ECO:0007669"/>
    <property type="project" value="UniProtKB-KW"/>
</dbReference>
<evidence type="ECO:0000256" key="3">
    <source>
        <dbReference type="ARBA" id="ARBA00022771"/>
    </source>
</evidence>
<sequence length="116" mass="13185">MQCVPSPAAEAAGFPCLADTQDGLKVCRQVTVLGCRFCPYTSDYSSKVVRHERIHTGEKPYQCRLCLMRFAVGTSYTRHLKVHRGGSFKCRFCDALFALKKSCTLHERVHWDNSLR</sequence>
<dbReference type="SMART" id="SM00355">
    <property type="entry name" value="ZnF_C2H2"/>
    <property type="match status" value="3"/>
</dbReference>
<keyword evidence="2" id="KW-0677">Repeat</keyword>
<dbReference type="GO" id="GO:0006355">
    <property type="term" value="P:regulation of DNA-templated transcription"/>
    <property type="evidence" value="ECO:0007669"/>
    <property type="project" value="UniProtKB-ARBA"/>
</dbReference>
<organism evidence="7">
    <name type="scientific">Ixodes ricinus</name>
    <name type="common">Common tick</name>
    <name type="synonym">Acarus ricinus</name>
    <dbReference type="NCBI Taxonomy" id="34613"/>
    <lineage>
        <taxon>Eukaryota</taxon>
        <taxon>Metazoa</taxon>
        <taxon>Ecdysozoa</taxon>
        <taxon>Arthropoda</taxon>
        <taxon>Chelicerata</taxon>
        <taxon>Arachnida</taxon>
        <taxon>Acari</taxon>
        <taxon>Parasitiformes</taxon>
        <taxon>Ixodida</taxon>
        <taxon>Ixodoidea</taxon>
        <taxon>Ixodidae</taxon>
        <taxon>Ixodinae</taxon>
        <taxon>Ixodes</taxon>
    </lineage>
</organism>
<evidence type="ECO:0000256" key="1">
    <source>
        <dbReference type="ARBA" id="ARBA00022723"/>
    </source>
</evidence>
<keyword evidence="1" id="KW-0479">Metal-binding</keyword>
<feature type="domain" description="C2H2-type" evidence="6">
    <location>
        <begin position="88"/>
        <end position="110"/>
    </location>
</feature>